<evidence type="ECO:0000259" key="6">
    <source>
        <dbReference type="Pfam" id="PF00999"/>
    </source>
</evidence>
<evidence type="ECO:0000256" key="1">
    <source>
        <dbReference type="ARBA" id="ARBA00004141"/>
    </source>
</evidence>
<keyword evidence="3 5" id="KW-1133">Transmembrane helix</keyword>
<evidence type="ECO:0000256" key="5">
    <source>
        <dbReference type="SAM" id="Phobius"/>
    </source>
</evidence>
<dbReference type="GO" id="GO:1902600">
    <property type="term" value="P:proton transmembrane transport"/>
    <property type="evidence" value="ECO:0007669"/>
    <property type="project" value="InterPro"/>
</dbReference>
<dbReference type="Proteomes" id="UP000823882">
    <property type="component" value="Unassembled WGS sequence"/>
</dbReference>
<reference evidence="7" key="2">
    <citation type="submission" date="2021-04" db="EMBL/GenBank/DDBJ databases">
        <authorList>
            <person name="Gilroy R."/>
        </authorList>
    </citation>
    <scope>NUCLEOTIDE SEQUENCE</scope>
    <source>
        <strain evidence="7">CHK186-1790</strain>
    </source>
</reference>
<comment type="subcellular location">
    <subcellularLocation>
        <location evidence="1">Membrane</location>
        <topology evidence="1">Multi-pass membrane protein</topology>
    </subcellularLocation>
</comment>
<feature type="transmembrane region" description="Helical" evidence="5">
    <location>
        <begin position="32"/>
        <end position="50"/>
    </location>
</feature>
<feature type="transmembrane region" description="Helical" evidence="5">
    <location>
        <begin position="121"/>
        <end position="144"/>
    </location>
</feature>
<evidence type="ECO:0000256" key="4">
    <source>
        <dbReference type="ARBA" id="ARBA00023136"/>
    </source>
</evidence>
<proteinExistence type="predicted"/>
<feature type="transmembrane region" description="Helical" evidence="5">
    <location>
        <begin position="165"/>
        <end position="183"/>
    </location>
</feature>
<gene>
    <name evidence="7" type="ORF">H9701_01800</name>
</gene>
<evidence type="ECO:0000313" key="8">
    <source>
        <dbReference type="Proteomes" id="UP000823882"/>
    </source>
</evidence>
<comment type="caution">
    <text evidence="7">The sequence shown here is derived from an EMBL/GenBank/DDBJ whole genome shotgun (WGS) entry which is preliminary data.</text>
</comment>
<protein>
    <submittedName>
        <fullName evidence="7">Cation:proton antiporter</fullName>
    </submittedName>
</protein>
<organism evidence="7 8">
    <name type="scientific">Candidatus Intestinimonas pullistercoris</name>
    <dbReference type="NCBI Taxonomy" id="2838623"/>
    <lineage>
        <taxon>Bacteria</taxon>
        <taxon>Bacillati</taxon>
        <taxon>Bacillota</taxon>
        <taxon>Clostridia</taxon>
        <taxon>Eubacteriales</taxon>
        <taxon>Intestinimonas</taxon>
    </lineage>
</organism>
<feature type="transmembrane region" description="Helical" evidence="5">
    <location>
        <begin position="189"/>
        <end position="209"/>
    </location>
</feature>
<keyword evidence="4 5" id="KW-0472">Membrane</keyword>
<dbReference type="InterPro" id="IPR038770">
    <property type="entry name" value="Na+/solute_symporter_sf"/>
</dbReference>
<feature type="transmembrane region" description="Helical" evidence="5">
    <location>
        <begin position="93"/>
        <end position="115"/>
    </location>
</feature>
<feature type="transmembrane region" description="Helical" evidence="5">
    <location>
        <begin position="6"/>
        <end position="25"/>
    </location>
</feature>
<dbReference type="EMBL" id="DWWJ01000031">
    <property type="protein sequence ID" value="HJC40274.1"/>
    <property type="molecule type" value="Genomic_DNA"/>
</dbReference>
<accession>A0A9D2SZQ2</accession>
<dbReference type="PANTHER" id="PTHR43021">
    <property type="entry name" value="NA(+)/H(+) ANTIPORTER-RELATED"/>
    <property type="match status" value="1"/>
</dbReference>
<keyword evidence="2 5" id="KW-0812">Transmembrane</keyword>
<dbReference type="AlphaFoldDB" id="A0A9D2SZQ2"/>
<dbReference type="GO" id="GO:0016020">
    <property type="term" value="C:membrane"/>
    <property type="evidence" value="ECO:0007669"/>
    <property type="project" value="UniProtKB-SubCell"/>
</dbReference>
<feature type="transmembrane region" description="Helical" evidence="5">
    <location>
        <begin position="374"/>
        <end position="394"/>
    </location>
</feature>
<feature type="transmembrane region" description="Helical" evidence="5">
    <location>
        <begin position="247"/>
        <end position="266"/>
    </location>
</feature>
<reference evidence="7" key="1">
    <citation type="journal article" date="2021" name="PeerJ">
        <title>Extensive microbial diversity within the chicken gut microbiome revealed by metagenomics and culture.</title>
        <authorList>
            <person name="Gilroy R."/>
            <person name="Ravi A."/>
            <person name="Getino M."/>
            <person name="Pursley I."/>
            <person name="Horton D.L."/>
            <person name="Alikhan N.F."/>
            <person name="Baker D."/>
            <person name="Gharbi K."/>
            <person name="Hall N."/>
            <person name="Watson M."/>
            <person name="Adriaenssens E.M."/>
            <person name="Foster-Nyarko E."/>
            <person name="Jarju S."/>
            <person name="Secka A."/>
            <person name="Antonio M."/>
            <person name="Oren A."/>
            <person name="Chaudhuri R.R."/>
            <person name="La Ragione R."/>
            <person name="Hildebrand F."/>
            <person name="Pallen M.J."/>
        </authorList>
    </citation>
    <scope>NUCLEOTIDE SEQUENCE</scope>
    <source>
        <strain evidence="7">CHK186-1790</strain>
    </source>
</reference>
<evidence type="ECO:0000256" key="3">
    <source>
        <dbReference type="ARBA" id="ARBA00022989"/>
    </source>
</evidence>
<feature type="transmembrane region" description="Helical" evidence="5">
    <location>
        <begin position="221"/>
        <end position="241"/>
    </location>
</feature>
<name>A0A9D2SZQ2_9FIRM</name>
<dbReference type="Gene3D" id="1.20.1530.20">
    <property type="match status" value="1"/>
</dbReference>
<sequence>MDVLLDVLRLAAAIVIAFLAGKLISKCGLPSILGWLIAGMVIGPHALGLLGNSVLEAPWFEVLESILECTFGLMIGTELIWKQMKKAGPQILITTITESLGTFLVVSLVFGVIFWATDVPIYLAFVFGGIALATAPAPSLSVVNDLKTSGPVTRTLIPMAALDDLVGALVFFLVIAFVSAHISTAGIPVPVVLFLVFLPVILGSITGFVTGKLLQHTKTPGTTLTVMVLMLLASAGIGFAVNSMLPAPVLNFMLIGMSFSTVFANMIPEEKLNGIMKVMNPVIGFAMIVVILNLGAPLDYHLIFGAGIYTAVYIIARAVGKYGGAYFGASITHSPDTVRKYLGFTLLPHSGVSLVFTGIAVSVLSGPAPECVPILQGTIAAAAVINEIIAVFMAKKGFEWAGELHKAEEGADAGPRHAEEGAGA</sequence>
<evidence type="ECO:0000256" key="2">
    <source>
        <dbReference type="ARBA" id="ARBA00022692"/>
    </source>
</evidence>
<dbReference type="Pfam" id="PF00999">
    <property type="entry name" value="Na_H_Exchanger"/>
    <property type="match status" value="1"/>
</dbReference>
<feature type="domain" description="Cation/H+ exchanger transmembrane" evidence="6">
    <location>
        <begin position="14"/>
        <end position="392"/>
    </location>
</feature>
<dbReference type="InterPro" id="IPR006153">
    <property type="entry name" value="Cation/H_exchanger_TM"/>
</dbReference>
<dbReference type="GO" id="GO:0015297">
    <property type="term" value="F:antiporter activity"/>
    <property type="evidence" value="ECO:0007669"/>
    <property type="project" value="InterPro"/>
</dbReference>
<feature type="transmembrane region" description="Helical" evidence="5">
    <location>
        <begin position="278"/>
        <end position="296"/>
    </location>
</feature>
<dbReference type="PANTHER" id="PTHR43021:SF2">
    <property type="entry name" value="CATION_H+ EXCHANGER DOMAIN-CONTAINING PROTEIN"/>
    <property type="match status" value="1"/>
</dbReference>
<feature type="transmembrane region" description="Helical" evidence="5">
    <location>
        <begin position="341"/>
        <end position="362"/>
    </location>
</feature>
<evidence type="ECO:0000313" key="7">
    <source>
        <dbReference type="EMBL" id="HJC40274.1"/>
    </source>
</evidence>